<dbReference type="SUPFAM" id="SSF56214">
    <property type="entry name" value="4'-phosphopantetheinyl transferase"/>
    <property type="match status" value="1"/>
</dbReference>
<dbReference type="GO" id="GO:0005829">
    <property type="term" value="C:cytosol"/>
    <property type="evidence" value="ECO:0007669"/>
    <property type="project" value="TreeGrafter"/>
</dbReference>
<dbReference type="OrthoDB" id="190168at2"/>
<dbReference type="Gene3D" id="3.90.470.20">
    <property type="entry name" value="4'-phosphopantetheinyl transferase domain"/>
    <property type="match status" value="1"/>
</dbReference>
<dbReference type="AlphaFoldDB" id="A0A4R8ZXQ1"/>
<sequence>ARVAGQPPAAGRGTSVGLEQRCTRCGGPHGRARVVSPAACTGWGVSLSRAGASVAIAVSPLGEVGIDIESIDALTRRDVDDVAFTSSELAALGTLGPLAAARARTRLWTIKEAVLKLTGDGLNVDPRDLSVSSTGTLIAWPNAPFALPRLRLLAFDPGRGLVGTVAVLADTPVRLMLHE</sequence>
<dbReference type="GO" id="GO:0000287">
    <property type="term" value="F:magnesium ion binding"/>
    <property type="evidence" value="ECO:0007669"/>
    <property type="project" value="InterPro"/>
</dbReference>
<dbReference type="GO" id="GO:0008897">
    <property type="term" value="F:holo-[acyl-carrier-protein] synthase activity"/>
    <property type="evidence" value="ECO:0007669"/>
    <property type="project" value="InterPro"/>
</dbReference>
<reference evidence="4 5" key="1">
    <citation type="submission" date="2019-03" db="EMBL/GenBank/DDBJ databases">
        <title>Genomics of glacier-inhabiting Cryobacterium strains.</title>
        <authorList>
            <person name="Liu Q."/>
            <person name="Xin Y.-H."/>
        </authorList>
    </citation>
    <scope>NUCLEOTIDE SEQUENCE [LARGE SCALE GENOMIC DNA]</scope>
    <source>
        <strain evidence="4 5">Hh14</strain>
    </source>
</reference>
<proteinExistence type="inferred from homology"/>
<evidence type="ECO:0000259" key="3">
    <source>
        <dbReference type="Pfam" id="PF01648"/>
    </source>
</evidence>
<dbReference type="Pfam" id="PF01648">
    <property type="entry name" value="ACPS"/>
    <property type="match status" value="1"/>
</dbReference>
<evidence type="ECO:0000313" key="4">
    <source>
        <dbReference type="EMBL" id="TFD48379.1"/>
    </source>
</evidence>
<comment type="caution">
    <text evidence="4">The sequence shown here is derived from an EMBL/GenBank/DDBJ whole genome shotgun (WGS) entry which is preliminary data.</text>
</comment>
<dbReference type="PANTHER" id="PTHR12215:SF10">
    <property type="entry name" value="L-AMINOADIPATE-SEMIALDEHYDE DEHYDROGENASE-PHOSPHOPANTETHEINYL TRANSFERASE"/>
    <property type="match status" value="1"/>
</dbReference>
<name>A0A4R8ZXQ1_9MICO</name>
<dbReference type="InterPro" id="IPR050559">
    <property type="entry name" value="P-Pant_transferase_sf"/>
</dbReference>
<evidence type="ECO:0000256" key="2">
    <source>
        <dbReference type="ARBA" id="ARBA00022679"/>
    </source>
</evidence>
<dbReference type="Proteomes" id="UP000297447">
    <property type="component" value="Unassembled WGS sequence"/>
</dbReference>
<feature type="domain" description="4'-phosphopantetheinyl transferase" evidence="3">
    <location>
        <begin position="64"/>
        <end position="133"/>
    </location>
</feature>
<organism evidence="4 5">
    <name type="scientific">Cryobacterium frigoriphilum</name>
    <dbReference type="NCBI Taxonomy" id="1259150"/>
    <lineage>
        <taxon>Bacteria</taxon>
        <taxon>Bacillati</taxon>
        <taxon>Actinomycetota</taxon>
        <taxon>Actinomycetes</taxon>
        <taxon>Micrococcales</taxon>
        <taxon>Microbacteriaceae</taxon>
        <taxon>Cryobacterium</taxon>
    </lineage>
</organism>
<dbReference type="InterPro" id="IPR037143">
    <property type="entry name" value="4-PPantetheinyl_Trfase_dom_sf"/>
</dbReference>
<evidence type="ECO:0000313" key="5">
    <source>
        <dbReference type="Proteomes" id="UP000297447"/>
    </source>
</evidence>
<keyword evidence="5" id="KW-1185">Reference proteome</keyword>
<keyword evidence="2 4" id="KW-0808">Transferase</keyword>
<dbReference type="PANTHER" id="PTHR12215">
    <property type="entry name" value="PHOSPHOPANTETHEINE TRANSFERASE"/>
    <property type="match status" value="1"/>
</dbReference>
<dbReference type="InterPro" id="IPR008278">
    <property type="entry name" value="4-PPantetheinyl_Trfase_dom"/>
</dbReference>
<dbReference type="EMBL" id="SOHE01000056">
    <property type="protein sequence ID" value="TFD48379.1"/>
    <property type="molecule type" value="Genomic_DNA"/>
</dbReference>
<comment type="similarity">
    <text evidence="1">Belongs to the P-Pant transferase superfamily. Gsp/Sfp/HetI/AcpT family.</text>
</comment>
<evidence type="ECO:0000256" key="1">
    <source>
        <dbReference type="ARBA" id="ARBA00010990"/>
    </source>
</evidence>
<accession>A0A4R8ZXQ1</accession>
<gene>
    <name evidence="4" type="ORF">E3T55_13995</name>
</gene>
<feature type="non-terminal residue" evidence="4">
    <location>
        <position position="1"/>
    </location>
</feature>
<dbReference type="GO" id="GO:0019878">
    <property type="term" value="P:lysine biosynthetic process via aminoadipic acid"/>
    <property type="evidence" value="ECO:0007669"/>
    <property type="project" value="TreeGrafter"/>
</dbReference>
<dbReference type="RefSeq" id="WP_134520176.1">
    <property type="nucleotide sequence ID" value="NZ_SOHE01000056.1"/>
</dbReference>
<protein>
    <submittedName>
        <fullName evidence="4">4'-phosphopantetheinyl transferase superfamily protein</fullName>
    </submittedName>
</protein>